<keyword evidence="2" id="KW-1185">Reference proteome</keyword>
<accession>A0A3G8YGD0</accession>
<proteinExistence type="predicted"/>
<dbReference type="CDD" id="cd08026">
    <property type="entry name" value="DUF326"/>
    <property type="match status" value="1"/>
</dbReference>
<reference evidence="1 2" key="1">
    <citation type="submission" date="2018-11" db="EMBL/GenBank/DDBJ databases">
        <title>Deinococcus shelandsis sp. nov., isolated from South Shetland Islands soil of Antarctica.</title>
        <authorList>
            <person name="Tian J."/>
        </authorList>
    </citation>
    <scope>NUCLEOTIDE SEQUENCE [LARGE SCALE GENOMIC DNA]</scope>
    <source>
        <strain evidence="1 2">S14-83T</strain>
    </source>
</reference>
<dbReference type="PANTHER" id="PTHR37310">
    <property type="entry name" value="CYTOPLASMIC PROTEIN-RELATED"/>
    <property type="match status" value="1"/>
</dbReference>
<dbReference type="OrthoDB" id="5396211at2"/>
<dbReference type="EMBL" id="CP034184">
    <property type="protein sequence ID" value="AZI44013.1"/>
    <property type="molecule type" value="Genomic_DNA"/>
</dbReference>
<dbReference type="Proteomes" id="UP000276417">
    <property type="component" value="Chromosome 2"/>
</dbReference>
<evidence type="ECO:0000313" key="1">
    <source>
        <dbReference type="EMBL" id="AZI44013.1"/>
    </source>
</evidence>
<dbReference type="KEGG" id="dph:EHF33_13890"/>
<dbReference type="AlphaFoldDB" id="A0A3G8YGD0"/>
<evidence type="ECO:0000313" key="2">
    <source>
        <dbReference type="Proteomes" id="UP000276417"/>
    </source>
</evidence>
<organism evidence="1 2">
    <name type="scientific">Deinococcus psychrotolerans</name>
    <dbReference type="NCBI Taxonomy" id="2489213"/>
    <lineage>
        <taxon>Bacteria</taxon>
        <taxon>Thermotogati</taxon>
        <taxon>Deinococcota</taxon>
        <taxon>Deinococci</taxon>
        <taxon>Deinococcales</taxon>
        <taxon>Deinococcaceae</taxon>
        <taxon>Deinococcus</taxon>
    </lineage>
</organism>
<dbReference type="RefSeq" id="WP_124873264.1">
    <property type="nucleotide sequence ID" value="NZ_CP034184.1"/>
</dbReference>
<protein>
    <submittedName>
        <fullName evidence="1">Four-helix bundle copper-binding protein</fullName>
    </submittedName>
</protein>
<dbReference type="Gene3D" id="1.20.1270.360">
    <property type="match status" value="1"/>
</dbReference>
<dbReference type="InterPro" id="IPR005560">
    <property type="entry name" value="Csp_YhjQ"/>
</dbReference>
<sequence>MTQNASFALSRMLQTHPQISKSPFDLDALTECIDACFECAQICTSCADACLGETEHAGHLMHCIRLNSDCADICTTTGRVLVRQTQPEMAVIRAQLQACLAACKACGDECQGHAEKMDMKHCAICAESCRRCEQACQKMLDGLST</sequence>
<dbReference type="Pfam" id="PF03860">
    <property type="entry name" value="Csp"/>
    <property type="match status" value="1"/>
</dbReference>
<dbReference type="InterPro" id="IPR044543">
    <property type="entry name" value="YHJQ-like"/>
</dbReference>
<dbReference type="PANTHER" id="PTHR37310:SF1">
    <property type="entry name" value="CYTOPLASMIC PROTEIN"/>
    <property type="match status" value="1"/>
</dbReference>
<gene>
    <name evidence="1" type="ORF">EHF33_13890</name>
</gene>
<name>A0A3G8YGD0_9DEIO</name>